<evidence type="ECO:0000313" key="3">
    <source>
        <dbReference type="Proteomes" id="UP000315364"/>
    </source>
</evidence>
<dbReference type="Proteomes" id="UP000315364">
    <property type="component" value="Chromosome"/>
</dbReference>
<organism evidence="2 3">
    <name type="scientific">Devosia ginsengisoli</name>
    <dbReference type="NCBI Taxonomy" id="400770"/>
    <lineage>
        <taxon>Bacteria</taxon>
        <taxon>Pseudomonadati</taxon>
        <taxon>Pseudomonadota</taxon>
        <taxon>Alphaproteobacteria</taxon>
        <taxon>Hyphomicrobiales</taxon>
        <taxon>Devosiaceae</taxon>
        <taxon>Devosia</taxon>
    </lineage>
</organism>
<dbReference type="PIRSF" id="PIRSF021700">
    <property type="entry name" value="3_dmu_93_MTrfase"/>
    <property type="match status" value="1"/>
</dbReference>
<dbReference type="EMBL" id="CP042304">
    <property type="protein sequence ID" value="QDZ10889.1"/>
    <property type="molecule type" value="Genomic_DNA"/>
</dbReference>
<dbReference type="SUPFAM" id="SSF54593">
    <property type="entry name" value="Glyoxalase/Bleomycin resistance protein/Dihydroxybiphenyl dioxygenase"/>
    <property type="match status" value="1"/>
</dbReference>
<dbReference type="CDD" id="cd06588">
    <property type="entry name" value="PhnB_like"/>
    <property type="match status" value="1"/>
</dbReference>
<dbReference type="InterPro" id="IPR029068">
    <property type="entry name" value="Glyas_Bleomycin-R_OHBP_Dase"/>
</dbReference>
<feature type="domain" description="PhnB-like" evidence="1">
    <location>
        <begin position="3"/>
        <end position="112"/>
    </location>
</feature>
<dbReference type="KEGG" id="dea:FPZ08_09080"/>
<gene>
    <name evidence="2" type="ORF">FPZ08_09080</name>
</gene>
<dbReference type="RefSeq" id="WP_146289673.1">
    <property type="nucleotide sequence ID" value="NZ_CP042304.1"/>
</dbReference>
<dbReference type="PANTHER" id="PTHR33990">
    <property type="entry name" value="PROTEIN YJDN-RELATED"/>
    <property type="match status" value="1"/>
</dbReference>
<proteinExistence type="predicted"/>
<protein>
    <submittedName>
        <fullName evidence="2">VOC family protein</fullName>
    </submittedName>
</protein>
<dbReference type="InterPro" id="IPR028973">
    <property type="entry name" value="PhnB-like"/>
</dbReference>
<reference evidence="2 3" key="1">
    <citation type="submission" date="2019-07" db="EMBL/GenBank/DDBJ databases">
        <title>Full genome sequence of Devosia sp. Gsoil 520.</title>
        <authorList>
            <person name="Im W.-T."/>
        </authorList>
    </citation>
    <scope>NUCLEOTIDE SEQUENCE [LARGE SCALE GENOMIC DNA]</scope>
    <source>
        <strain evidence="2 3">Gsoil 520</strain>
    </source>
</reference>
<accession>A0A5B8LSL0</accession>
<dbReference type="Pfam" id="PF06983">
    <property type="entry name" value="3-dmu-9_3-mt"/>
    <property type="match status" value="1"/>
</dbReference>
<evidence type="ECO:0000259" key="1">
    <source>
        <dbReference type="Pfam" id="PF06983"/>
    </source>
</evidence>
<dbReference type="Gene3D" id="3.10.180.10">
    <property type="entry name" value="2,3-Dihydroxybiphenyl 1,2-Dioxygenase, domain 1"/>
    <property type="match status" value="1"/>
</dbReference>
<evidence type="ECO:0000313" key="2">
    <source>
        <dbReference type="EMBL" id="QDZ10889.1"/>
    </source>
</evidence>
<keyword evidence="3" id="KW-1185">Reference proteome</keyword>
<dbReference type="PANTHER" id="PTHR33990:SF2">
    <property type="entry name" value="PHNB-LIKE DOMAIN-CONTAINING PROTEIN"/>
    <property type="match status" value="1"/>
</dbReference>
<dbReference type="AlphaFoldDB" id="A0A5B8LSL0"/>
<sequence length="153" mass="17299">MTKIMPCLWFDNRIDDAIKFYTETFRNAKVHEVVRQDPKGPAFTAVIELEGHKFLLLNGGPQFKFNEAVSFSIDCADQAEVDYFWNKLVGEGGEESMCGWCKDRFGLSWQVVPKQMFDTVYGKDPVGANRAMQAMLQMRKLDVAGLQKAYAGG</sequence>
<dbReference type="OrthoDB" id="9806473at2"/>
<name>A0A5B8LSL0_9HYPH</name>
<dbReference type="InterPro" id="IPR009725">
    <property type="entry name" value="3_dmu_93_MTrfase"/>
</dbReference>